<gene>
    <name evidence="1" type="ORF">QYE76_055563</name>
</gene>
<comment type="caution">
    <text evidence="1">The sequence shown here is derived from an EMBL/GenBank/DDBJ whole genome shotgun (WGS) entry which is preliminary data.</text>
</comment>
<evidence type="ECO:0000313" key="1">
    <source>
        <dbReference type="EMBL" id="KAK1667404.1"/>
    </source>
</evidence>
<organism evidence="1 2">
    <name type="scientific">Lolium multiflorum</name>
    <name type="common">Italian ryegrass</name>
    <name type="synonym">Lolium perenne subsp. multiflorum</name>
    <dbReference type="NCBI Taxonomy" id="4521"/>
    <lineage>
        <taxon>Eukaryota</taxon>
        <taxon>Viridiplantae</taxon>
        <taxon>Streptophyta</taxon>
        <taxon>Embryophyta</taxon>
        <taxon>Tracheophyta</taxon>
        <taxon>Spermatophyta</taxon>
        <taxon>Magnoliopsida</taxon>
        <taxon>Liliopsida</taxon>
        <taxon>Poales</taxon>
        <taxon>Poaceae</taxon>
        <taxon>BOP clade</taxon>
        <taxon>Pooideae</taxon>
        <taxon>Poodae</taxon>
        <taxon>Poeae</taxon>
        <taxon>Poeae Chloroplast Group 2 (Poeae type)</taxon>
        <taxon>Loliodinae</taxon>
        <taxon>Loliinae</taxon>
        <taxon>Lolium</taxon>
    </lineage>
</organism>
<proteinExistence type="predicted"/>
<accession>A0AAD8WM08</accession>
<evidence type="ECO:0000313" key="2">
    <source>
        <dbReference type="Proteomes" id="UP001231189"/>
    </source>
</evidence>
<keyword evidence="2" id="KW-1185">Reference proteome</keyword>
<dbReference type="EMBL" id="JAUUTY010000003">
    <property type="protein sequence ID" value="KAK1667404.1"/>
    <property type="molecule type" value="Genomic_DNA"/>
</dbReference>
<reference evidence="1" key="1">
    <citation type="submission" date="2023-07" db="EMBL/GenBank/DDBJ databases">
        <title>A chromosome-level genome assembly of Lolium multiflorum.</title>
        <authorList>
            <person name="Chen Y."/>
            <person name="Copetti D."/>
            <person name="Kolliker R."/>
            <person name="Studer B."/>
        </authorList>
    </citation>
    <scope>NUCLEOTIDE SEQUENCE</scope>
    <source>
        <strain evidence="1">02402/16</strain>
        <tissue evidence="1">Leaf</tissue>
    </source>
</reference>
<sequence>MSTADARKALLRSFFGSWDLAEAHNKCQAFPEASLEALKAQVAALQGLFPDSQAHAIKKVAEHRAQQAR</sequence>
<dbReference type="Proteomes" id="UP001231189">
    <property type="component" value="Unassembled WGS sequence"/>
</dbReference>
<protein>
    <submittedName>
        <fullName evidence="1">Uncharacterized protein</fullName>
    </submittedName>
</protein>
<dbReference type="AlphaFoldDB" id="A0AAD8WM08"/>
<name>A0AAD8WM08_LOLMU</name>